<feature type="non-terminal residue" evidence="1">
    <location>
        <position position="39"/>
    </location>
</feature>
<keyword evidence="1" id="KW-0418">Kinase</keyword>
<accession>A0A3B0PUJ3</accession>
<dbReference type="EMBL" id="LS991951">
    <property type="protein sequence ID" value="SYV97064.1"/>
    <property type="molecule type" value="Genomic_DNA"/>
</dbReference>
<sequence>MCTEVGMVKNTYGTGCFTLVNTGTTAVKSKNKLLTTIAW</sequence>
<proteinExistence type="predicted"/>
<keyword evidence="1" id="KW-0808">Transferase</keyword>
<gene>
    <name evidence="1" type="primary">glpK_2</name>
    <name evidence="1" type="ORF">NCTC10132_00421</name>
</gene>
<evidence type="ECO:0000313" key="1">
    <source>
        <dbReference type="EMBL" id="SYV97064.1"/>
    </source>
</evidence>
<reference evidence="2" key="1">
    <citation type="submission" date="2018-06" db="EMBL/GenBank/DDBJ databases">
        <authorList>
            <consortium name="Pathogen Informatics"/>
        </authorList>
    </citation>
    <scope>NUCLEOTIDE SEQUENCE [LARGE SCALE GENOMIC DNA]</scope>
    <source>
        <strain evidence="2">NCTC10132</strain>
    </source>
</reference>
<protein>
    <submittedName>
        <fullName evidence="1">Glycerol kinase</fullName>
        <ecNumber evidence="1">2.7.1.30</ecNumber>
    </submittedName>
</protein>
<dbReference type="SUPFAM" id="SSF53067">
    <property type="entry name" value="Actin-like ATPase domain"/>
    <property type="match status" value="1"/>
</dbReference>
<evidence type="ECO:0000313" key="2">
    <source>
        <dbReference type="Proteomes" id="UP000257559"/>
    </source>
</evidence>
<dbReference type="Proteomes" id="UP000257559">
    <property type="component" value="Chromosome"/>
</dbReference>
<organism evidence="1 2">
    <name type="scientific">Mycoplasmopsis edwardii</name>
    <dbReference type="NCBI Taxonomy" id="53558"/>
    <lineage>
        <taxon>Bacteria</taxon>
        <taxon>Bacillati</taxon>
        <taxon>Mycoplasmatota</taxon>
        <taxon>Mycoplasmoidales</taxon>
        <taxon>Metamycoplasmataceae</taxon>
        <taxon>Mycoplasmopsis</taxon>
    </lineage>
</organism>
<dbReference type="GO" id="GO:0004370">
    <property type="term" value="F:glycerol kinase activity"/>
    <property type="evidence" value="ECO:0007669"/>
    <property type="project" value="UniProtKB-EC"/>
</dbReference>
<name>A0A3B0PUJ3_9BACT</name>
<dbReference type="Gene3D" id="3.30.420.40">
    <property type="match status" value="1"/>
</dbReference>
<dbReference type="InterPro" id="IPR043129">
    <property type="entry name" value="ATPase_NBD"/>
</dbReference>
<keyword evidence="2" id="KW-1185">Reference proteome</keyword>
<dbReference type="EC" id="2.7.1.30" evidence="1"/>
<dbReference type="KEGG" id="medw:NCTC10132_00421"/>
<dbReference type="AlphaFoldDB" id="A0A3B0PUJ3"/>